<dbReference type="PANTHER" id="PTHR43877">
    <property type="entry name" value="AMINOALKYLPHOSPHONATE N-ACETYLTRANSFERASE-RELATED-RELATED"/>
    <property type="match status" value="1"/>
</dbReference>
<feature type="domain" description="N-acetyltransferase" evidence="3">
    <location>
        <begin position="5"/>
        <end position="160"/>
    </location>
</feature>
<dbReference type="RefSeq" id="WP_136958797.1">
    <property type="nucleotide sequence ID" value="NZ_CP039690.1"/>
</dbReference>
<evidence type="ECO:0000256" key="2">
    <source>
        <dbReference type="ARBA" id="ARBA00023315"/>
    </source>
</evidence>
<keyword evidence="2" id="KW-0012">Acyltransferase</keyword>
<dbReference type="AlphaFoldDB" id="A0A4D7AWW6"/>
<evidence type="ECO:0000256" key="1">
    <source>
        <dbReference type="ARBA" id="ARBA00022679"/>
    </source>
</evidence>
<dbReference type="InterPro" id="IPR050832">
    <property type="entry name" value="Bact_Acetyltransf"/>
</dbReference>
<dbReference type="SUPFAM" id="SSF55729">
    <property type="entry name" value="Acyl-CoA N-acyltransferases (Nat)"/>
    <property type="match status" value="1"/>
</dbReference>
<organism evidence="4 5">
    <name type="scientific">Phreatobacter stygius</name>
    <dbReference type="NCBI Taxonomy" id="1940610"/>
    <lineage>
        <taxon>Bacteria</taxon>
        <taxon>Pseudomonadati</taxon>
        <taxon>Pseudomonadota</taxon>
        <taxon>Alphaproteobacteria</taxon>
        <taxon>Hyphomicrobiales</taxon>
        <taxon>Phreatobacteraceae</taxon>
        <taxon>Phreatobacter</taxon>
    </lineage>
</organism>
<proteinExistence type="predicted"/>
<keyword evidence="5" id="KW-1185">Reference proteome</keyword>
<gene>
    <name evidence="4" type="ORF">E8M01_03255</name>
</gene>
<name>A0A4D7AWW6_9HYPH</name>
<dbReference type="KEGG" id="pstg:E8M01_03255"/>
<evidence type="ECO:0000259" key="3">
    <source>
        <dbReference type="PROSITE" id="PS51186"/>
    </source>
</evidence>
<dbReference type="InterPro" id="IPR000182">
    <property type="entry name" value="GNAT_dom"/>
</dbReference>
<dbReference type="PROSITE" id="PS51186">
    <property type="entry name" value="GNAT"/>
    <property type="match status" value="1"/>
</dbReference>
<evidence type="ECO:0000313" key="4">
    <source>
        <dbReference type="EMBL" id="QCI63338.1"/>
    </source>
</evidence>
<evidence type="ECO:0000313" key="5">
    <source>
        <dbReference type="Proteomes" id="UP000298781"/>
    </source>
</evidence>
<dbReference type="InterPro" id="IPR016181">
    <property type="entry name" value="Acyl_CoA_acyltransferase"/>
</dbReference>
<sequence>MPLAVTVHPIDPDFDRWDDLLALIREAFAFMEGVVDPPSSAQQLTVEGLRDKALAETGLVVFDGPRIIGCAFLAERQDHVYLGKLAVAKDYQGQGIGRALVRHAEGLAVRAGKPAIVLQTRIELTGNHAAFGRLGFIKTAETAHPGYDRPTSITMRKTLAAGAGPTG</sequence>
<dbReference type="EMBL" id="CP039690">
    <property type="protein sequence ID" value="QCI63338.1"/>
    <property type="molecule type" value="Genomic_DNA"/>
</dbReference>
<dbReference type="Gene3D" id="3.40.630.30">
    <property type="match status" value="1"/>
</dbReference>
<dbReference type="OrthoDB" id="9789603at2"/>
<dbReference type="CDD" id="cd04301">
    <property type="entry name" value="NAT_SF"/>
    <property type="match status" value="1"/>
</dbReference>
<dbReference type="Pfam" id="PF00583">
    <property type="entry name" value="Acetyltransf_1"/>
    <property type="match status" value="1"/>
</dbReference>
<dbReference type="GO" id="GO:0016747">
    <property type="term" value="F:acyltransferase activity, transferring groups other than amino-acyl groups"/>
    <property type="evidence" value="ECO:0007669"/>
    <property type="project" value="InterPro"/>
</dbReference>
<keyword evidence="1 4" id="KW-0808">Transferase</keyword>
<dbReference type="Proteomes" id="UP000298781">
    <property type="component" value="Chromosome"/>
</dbReference>
<reference evidence="4 5" key="1">
    <citation type="submission" date="2019-04" db="EMBL/GenBank/DDBJ databases">
        <title>Phreatobacter aquaticus sp. nov.</title>
        <authorList>
            <person name="Choi A."/>
        </authorList>
    </citation>
    <scope>NUCLEOTIDE SEQUENCE [LARGE SCALE GENOMIC DNA]</scope>
    <source>
        <strain evidence="4 5">KCTC 52518</strain>
    </source>
</reference>
<protein>
    <submittedName>
        <fullName evidence="4">GNAT family N-acetyltransferase</fullName>
    </submittedName>
</protein>
<accession>A0A4D7AWW6</accession>